<protein>
    <submittedName>
        <fullName evidence="1">2577_t:CDS:1</fullName>
    </submittedName>
</protein>
<organism evidence="1 2">
    <name type="scientific">Funneliformis mosseae</name>
    <name type="common">Endomycorrhizal fungus</name>
    <name type="synonym">Glomus mosseae</name>
    <dbReference type="NCBI Taxonomy" id="27381"/>
    <lineage>
        <taxon>Eukaryota</taxon>
        <taxon>Fungi</taxon>
        <taxon>Fungi incertae sedis</taxon>
        <taxon>Mucoromycota</taxon>
        <taxon>Glomeromycotina</taxon>
        <taxon>Glomeromycetes</taxon>
        <taxon>Glomerales</taxon>
        <taxon>Glomeraceae</taxon>
        <taxon>Funneliformis</taxon>
    </lineage>
</organism>
<keyword evidence="2" id="KW-1185">Reference proteome</keyword>
<name>A0A9N9HKQ5_FUNMO</name>
<gene>
    <name evidence="1" type="ORF">FMOSSE_LOCUS13387</name>
</gene>
<comment type="caution">
    <text evidence="1">The sequence shown here is derived from an EMBL/GenBank/DDBJ whole genome shotgun (WGS) entry which is preliminary data.</text>
</comment>
<accession>A0A9N9HKQ5</accession>
<proteinExistence type="predicted"/>
<dbReference type="Proteomes" id="UP000789375">
    <property type="component" value="Unassembled WGS sequence"/>
</dbReference>
<reference evidence="1" key="1">
    <citation type="submission" date="2021-06" db="EMBL/GenBank/DDBJ databases">
        <authorList>
            <person name="Kallberg Y."/>
            <person name="Tangrot J."/>
            <person name="Rosling A."/>
        </authorList>
    </citation>
    <scope>NUCLEOTIDE SEQUENCE</scope>
    <source>
        <strain evidence="1">87-6 pot B 2015</strain>
    </source>
</reference>
<dbReference type="EMBL" id="CAJVPP010007824">
    <property type="protein sequence ID" value="CAG8691939.1"/>
    <property type="molecule type" value="Genomic_DNA"/>
</dbReference>
<evidence type="ECO:0000313" key="2">
    <source>
        <dbReference type="Proteomes" id="UP000789375"/>
    </source>
</evidence>
<dbReference type="AlphaFoldDB" id="A0A9N9HKQ5"/>
<sequence length="74" mass="8292">MAREVNPAFERGHVYIPNTHRVLVPKDICKCTVVVTGNRILGHETGEKLAHPKEAVFLPISSSMEEKINPSQRN</sequence>
<evidence type="ECO:0000313" key="1">
    <source>
        <dbReference type="EMBL" id="CAG8691939.1"/>
    </source>
</evidence>